<accession>A0A366KMT6</accession>
<proteinExistence type="predicted"/>
<reference evidence="1 2" key="1">
    <citation type="submission" date="2018-07" db="EMBL/GenBank/DDBJ databases">
        <title>A draft genome of a endophytic bacteria, a new species of Pedobacter.</title>
        <authorList>
            <person name="Zhang Z.D."/>
            <person name="Chen Z.J."/>
        </authorList>
    </citation>
    <scope>NUCLEOTIDE SEQUENCE [LARGE SCALE GENOMIC DNA]</scope>
    <source>
        <strain evidence="1 2">RS10</strain>
    </source>
</reference>
<protein>
    <submittedName>
        <fullName evidence="1">Uncharacterized protein</fullName>
    </submittedName>
</protein>
<evidence type="ECO:0000313" key="1">
    <source>
        <dbReference type="EMBL" id="RBQ02818.1"/>
    </source>
</evidence>
<gene>
    <name evidence="1" type="ORF">DRW42_24520</name>
</gene>
<sequence>MRITHVDLHDVAIDCNKILEELGSHDELKLKPNGSTTTILSKNINSGEVVELYEDIVLWEGYAFLNGYATALKNLKVESANVTYDNETTHKPSKTLFGIFKRNK</sequence>
<organism evidence="1 2">
    <name type="scientific">Pedobacter miscanthi</name>
    <dbReference type="NCBI Taxonomy" id="2259170"/>
    <lineage>
        <taxon>Bacteria</taxon>
        <taxon>Pseudomonadati</taxon>
        <taxon>Bacteroidota</taxon>
        <taxon>Sphingobacteriia</taxon>
        <taxon>Sphingobacteriales</taxon>
        <taxon>Sphingobacteriaceae</taxon>
        <taxon>Pedobacter</taxon>
    </lineage>
</organism>
<dbReference type="RefSeq" id="WP_113951517.1">
    <property type="nucleotide sequence ID" value="NZ_QNQU01000029.1"/>
</dbReference>
<comment type="caution">
    <text evidence="1">The sequence shown here is derived from an EMBL/GenBank/DDBJ whole genome shotgun (WGS) entry which is preliminary data.</text>
</comment>
<dbReference type="AlphaFoldDB" id="A0A366KMT6"/>
<keyword evidence="2" id="KW-1185">Reference proteome</keyword>
<dbReference type="OrthoDB" id="9930709at2"/>
<dbReference type="Proteomes" id="UP000252081">
    <property type="component" value="Unassembled WGS sequence"/>
</dbReference>
<dbReference type="EMBL" id="QNQU01000029">
    <property type="protein sequence ID" value="RBQ02818.1"/>
    <property type="molecule type" value="Genomic_DNA"/>
</dbReference>
<name>A0A366KMT6_9SPHI</name>
<evidence type="ECO:0000313" key="2">
    <source>
        <dbReference type="Proteomes" id="UP000252081"/>
    </source>
</evidence>